<sequence>MSKDFQALKLKSKKVRLKSLPIENGKKSDRFEELNQPVYSNQVVVDTKKESFIPICLIR</sequence>
<comment type="caution">
    <text evidence="1">The sequence shown here is derived from an EMBL/GenBank/DDBJ whole genome shotgun (WGS) entry which is preliminary data.</text>
</comment>
<evidence type="ECO:0000313" key="1">
    <source>
        <dbReference type="EMBL" id="KGG20604.1"/>
    </source>
</evidence>
<reference evidence="2" key="1">
    <citation type="journal article" date="2014" name="Sci. Data">
        <title>Genomes of diverse isolates of the marine cyanobacterium Prochlorococcus.</title>
        <authorList>
            <person name="Biller S."/>
            <person name="Berube P."/>
            <person name="Thompson J."/>
            <person name="Kelly L."/>
            <person name="Roggensack S."/>
            <person name="Awad L."/>
            <person name="Roache-Johnson K."/>
            <person name="Ding H."/>
            <person name="Giovannoni S.J."/>
            <person name="Moore L.R."/>
            <person name="Chisholm S.W."/>
        </authorList>
    </citation>
    <scope>NUCLEOTIDE SEQUENCE [LARGE SCALE GENOMIC DNA]</scope>
    <source>
        <strain evidence="2">PAC1</strain>
    </source>
</reference>
<gene>
    <name evidence="1" type="ORF">EV03_1105</name>
</gene>
<dbReference type="EMBL" id="JNAX01000011">
    <property type="protein sequence ID" value="KGG20604.1"/>
    <property type="molecule type" value="Genomic_DNA"/>
</dbReference>
<accession>A0A0A2C7M0</accession>
<dbReference type="AlphaFoldDB" id="A0A0A2C7M0"/>
<dbReference type="Proteomes" id="UP000030392">
    <property type="component" value="Unassembled WGS sequence"/>
</dbReference>
<protein>
    <submittedName>
        <fullName evidence="1">Uncharacterized protein</fullName>
    </submittedName>
</protein>
<name>A0A0A2C7M0_PROMR</name>
<dbReference type="RefSeq" id="WP_036905984.1">
    <property type="nucleotide sequence ID" value="NZ_CP138967.1"/>
</dbReference>
<proteinExistence type="predicted"/>
<evidence type="ECO:0000313" key="2">
    <source>
        <dbReference type="Proteomes" id="UP000030392"/>
    </source>
</evidence>
<organism evidence="1 2">
    <name type="scientific">Prochlorococcus marinus str. PAC1</name>
    <dbReference type="NCBI Taxonomy" id="59924"/>
    <lineage>
        <taxon>Bacteria</taxon>
        <taxon>Bacillati</taxon>
        <taxon>Cyanobacteriota</taxon>
        <taxon>Cyanophyceae</taxon>
        <taxon>Synechococcales</taxon>
        <taxon>Prochlorococcaceae</taxon>
        <taxon>Prochlorococcus</taxon>
    </lineage>
</organism>